<feature type="transmembrane region" description="Helical" evidence="6">
    <location>
        <begin position="212"/>
        <end position="231"/>
    </location>
</feature>
<reference evidence="7" key="1">
    <citation type="submission" date="2020-05" db="EMBL/GenBank/DDBJ databases">
        <authorList>
            <person name="Chiriac C."/>
            <person name="Salcher M."/>
            <person name="Ghai R."/>
            <person name="Kavagutti S V."/>
        </authorList>
    </citation>
    <scope>NUCLEOTIDE SEQUENCE</scope>
</reference>
<feature type="transmembrane region" description="Helical" evidence="6">
    <location>
        <begin position="183"/>
        <end position="200"/>
    </location>
</feature>
<evidence type="ECO:0000256" key="1">
    <source>
        <dbReference type="ARBA" id="ARBA00022475"/>
    </source>
</evidence>
<feature type="transmembrane region" description="Helical" evidence="6">
    <location>
        <begin position="123"/>
        <end position="141"/>
    </location>
</feature>
<dbReference type="NCBIfam" id="TIGR00544">
    <property type="entry name" value="lgt"/>
    <property type="match status" value="1"/>
</dbReference>
<dbReference type="GO" id="GO:0008961">
    <property type="term" value="F:phosphatidylglycerol-prolipoprotein diacylglyceryl transferase activity"/>
    <property type="evidence" value="ECO:0007669"/>
    <property type="project" value="InterPro"/>
</dbReference>
<gene>
    <name evidence="7" type="ORF">UFOPK1726_00939</name>
</gene>
<proteinExistence type="inferred from homology"/>
<feature type="transmembrane region" description="Helical" evidence="6">
    <location>
        <begin position="95"/>
        <end position="116"/>
    </location>
</feature>
<protein>
    <submittedName>
        <fullName evidence="7">Unannotated protein</fullName>
    </submittedName>
</protein>
<dbReference type="InterPro" id="IPR001640">
    <property type="entry name" value="Lgt"/>
</dbReference>
<evidence type="ECO:0000256" key="6">
    <source>
        <dbReference type="SAM" id="Phobius"/>
    </source>
</evidence>
<keyword evidence="2" id="KW-0808">Transferase</keyword>
<keyword evidence="3 6" id="KW-0812">Transmembrane</keyword>
<evidence type="ECO:0000256" key="5">
    <source>
        <dbReference type="ARBA" id="ARBA00023136"/>
    </source>
</evidence>
<organism evidence="7">
    <name type="scientific">freshwater metagenome</name>
    <dbReference type="NCBI Taxonomy" id="449393"/>
    <lineage>
        <taxon>unclassified sequences</taxon>
        <taxon>metagenomes</taxon>
        <taxon>ecological metagenomes</taxon>
    </lineage>
</organism>
<sequence length="278" mass="30521">MILGHSIPSPSTGVWNLGPFPLRAYALAIILGIVVAVIMGDARWRKLGGKAGEISDIAVWAVPFGIIGGRIYHVITDAQLYFAAGANPIDALKIWQGGLGIWGAIALGAVGAWIGATRAGIRLAPLADAIAPGIVLAQAIGRWGNYFNQELFGSPTSLPWGLEIDLRYRPSGYEQFETFHPTFLYESIWAVLVAIFLITVERHWQVNNGRLFLLYVTLYSFGRLFIEQLRIDPVNEAAGLRLNTFTAAALTLVFAVWFIRRRNDSIRPLALYREGVAS</sequence>
<keyword evidence="5 6" id="KW-0472">Membrane</keyword>
<keyword evidence="4 6" id="KW-1133">Transmembrane helix</keyword>
<evidence type="ECO:0000256" key="3">
    <source>
        <dbReference type="ARBA" id="ARBA00022692"/>
    </source>
</evidence>
<feature type="transmembrane region" description="Helical" evidence="6">
    <location>
        <begin position="20"/>
        <end position="42"/>
    </location>
</feature>
<evidence type="ECO:0000256" key="4">
    <source>
        <dbReference type="ARBA" id="ARBA00022989"/>
    </source>
</evidence>
<dbReference type="AlphaFoldDB" id="A0A6J6F2I2"/>
<accession>A0A6J6F2I2</accession>
<dbReference type="Pfam" id="PF01790">
    <property type="entry name" value="LGT"/>
    <property type="match status" value="1"/>
</dbReference>
<evidence type="ECO:0000313" key="7">
    <source>
        <dbReference type="EMBL" id="CAB4581253.1"/>
    </source>
</evidence>
<dbReference type="PROSITE" id="PS01311">
    <property type="entry name" value="LGT"/>
    <property type="match status" value="1"/>
</dbReference>
<dbReference type="EMBL" id="CAEZTT010000116">
    <property type="protein sequence ID" value="CAB4581253.1"/>
    <property type="molecule type" value="Genomic_DNA"/>
</dbReference>
<dbReference type="GO" id="GO:0005886">
    <property type="term" value="C:plasma membrane"/>
    <property type="evidence" value="ECO:0007669"/>
    <property type="project" value="InterPro"/>
</dbReference>
<feature type="transmembrane region" description="Helical" evidence="6">
    <location>
        <begin position="54"/>
        <end position="75"/>
    </location>
</feature>
<name>A0A6J6F2I2_9ZZZZ</name>
<feature type="transmembrane region" description="Helical" evidence="6">
    <location>
        <begin position="237"/>
        <end position="259"/>
    </location>
</feature>
<dbReference type="GO" id="GO:0042158">
    <property type="term" value="P:lipoprotein biosynthetic process"/>
    <property type="evidence" value="ECO:0007669"/>
    <property type="project" value="InterPro"/>
</dbReference>
<keyword evidence="1" id="KW-1003">Cell membrane</keyword>
<evidence type="ECO:0000256" key="2">
    <source>
        <dbReference type="ARBA" id="ARBA00022679"/>
    </source>
</evidence>
<dbReference type="HAMAP" id="MF_01147">
    <property type="entry name" value="Lgt"/>
    <property type="match status" value="1"/>
</dbReference>
<dbReference type="PANTHER" id="PTHR30589:SF0">
    <property type="entry name" value="PHOSPHATIDYLGLYCEROL--PROLIPOPROTEIN DIACYLGLYCERYL TRANSFERASE"/>
    <property type="match status" value="1"/>
</dbReference>
<dbReference type="PANTHER" id="PTHR30589">
    <property type="entry name" value="PROLIPOPROTEIN DIACYLGLYCERYL TRANSFERASE"/>
    <property type="match status" value="1"/>
</dbReference>